<feature type="non-terminal residue" evidence="2">
    <location>
        <position position="1630"/>
    </location>
</feature>
<feature type="domain" description="Fibronectin type-III" evidence="1">
    <location>
        <begin position="1542"/>
        <end position="1630"/>
    </location>
</feature>
<dbReference type="InterPro" id="IPR036116">
    <property type="entry name" value="FN3_sf"/>
</dbReference>
<gene>
    <name evidence="2" type="ORF">CLF_110401</name>
</gene>
<proteinExistence type="predicted"/>
<reference evidence="2" key="1">
    <citation type="journal article" date="2011" name="Genome Biol.">
        <title>The draft genome of the carcinogenic human liver fluke Clonorchis sinensis.</title>
        <authorList>
            <person name="Wang X."/>
            <person name="Chen W."/>
            <person name="Huang Y."/>
            <person name="Sun J."/>
            <person name="Men J."/>
            <person name="Liu H."/>
            <person name="Luo F."/>
            <person name="Guo L."/>
            <person name="Lv X."/>
            <person name="Deng C."/>
            <person name="Zhou C."/>
            <person name="Fan Y."/>
            <person name="Li X."/>
            <person name="Huang L."/>
            <person name="Hu Y."/>
            <person name="Liang C."/>
            <person name="Hu X."/>
            <person name="Xu J."/>
            <person name="Yu X."/>
        </authorList>
    </citation>
    <scope>NUCLEOTIDE SEQUENCE [LARGE SCALE GENOMIC DNA]</scope>
    <source>
        <strain evidence="2">Henan</strain>
    </source>
</reference>
<dbReference type="SMART" id="SM00060">
    <property type="entry name" value="FN3"/>
    <property type="match status" value="10"/>
</dbReference>
<feature type="domain" description="Fibronectin type-III" evidence="1">
    <location>
        <begin position="585"/>
        <end position="674"/>
    </location>
</feature>
<feature type="domain" description="Fibronectin type-III" evidence="1">
    <location>
        <begin position="372"/>
        <end position="461"/>
    </location>
</feature>
<dbReference type="EMBL" id="DF143514">
    <property type="protein sequence ID" value="GAA53511.1"/>
    <property type="molecule type" value="Genomic_DNA"/>
</dbReference>
<feature type="domain" description="Fibronectin type-III" evidence="1">
    <location>
        <begin position="1358"/>
        <end position="1447"/>
    </location>
</feature>
<dbReference type="Gene3D" id="2.60.40.10">
    <property type="entry name" value="Immunoglobulins"/>
    <property type="match status" value="2"/>
</dbReference>
<name>G7YKM9_CLOSI</name>
<keyword evidence="3" id="KW-1185">Reference proteome</keyword>
<sequence length="1630" mass="177972">MSSPTDLILFEKPTEVANLAANIQQKLTDAYVLVNISWQSPSDCKIRKFQYSYIANTGERINGSTSERNAIIHWAEYCAPIHFLVWGETRDGQGDILQKNITLAKIPNVPVNPKANLNKENREWSITWEDTSECQYSPAHLYVVNVYDLKAERVLQKNVTQKSIQLTGIDPCREFLARIITVGISGQSGESKSVVLHDPQGNADDHLQALFMHYQALSYVPKTNLKNCPFLDFDAPPDILIKTLHKETRISVTWGSEKVCEDTKYEVSLFNDAVPGQSSNVRANPIANESQVEILWDYEGDCLYPDFLLSAYTSNGSFVKSVSTSAKNGRNELLYRLPQCVPLKVGVQARNPMGSSSEAKSAEFTIPAVPSPPKAIRVVRDKTAPRGTISWEYEGECSALKFRVEIYKTDETLINSWDVTGLSTALPTLPTCVPLIIGVSGSNEIGFGAQERSSEFTIPPGPSQPKNLEVQLQTNPPGPSFKMRCLIVADFDVPSNIRIVPLHNETQILIMWKDTRTCRGTKYDVSLYDEAGAVLQKSQYDKSPGRLTGLQTCVPLFVTMRRSGIQWVGTESDKIKVEILDIPVLPKAVKVEVSTEKTAADVSWSYDGACAATRFLVEVYSSNKSLQTSVTVNGLAAEITGLPLCVDWFVSVQGQNEFGSGPKTKNSKFTIPAVPKKPTNVSVDVQHRKKTIRVTWDDASECSAEKYDVIVHAQRTPTVYSTSKKVLVLDWLASCVAYTLRVAGVNKHGKSALSNTVELLIPQDFSAPTNVKVEPKHKQSQITVKWDFEKSCDNTTFEVSLYDFSPPRNIKIKPNHTESQIMVTWEKNRDCSSTQYEISIYDTNGDLVNRTLFDDSPGEITQLPKRAIMFLTIRPRSPWWLGDESDKKEFHLHDFPTGPANILVKPKAGTSNVSVSWEYESEFNVTNFVVTVYGTERLPVKSVKTRKQEIEISELPVCVSLEVGVLAQNEVGDGPEGKSSQFTISEVPEAPQHLRIQTMSNVARVTVIWEYQGTCALATFRVSLYNANGTSLRTVDTNDRRTELIDVPLCVPLLVGVLGRNDVGSGQEQTSSEFTIAAVPNPPKSIRTITVPNQAVVTIFWDYLGECETTDFQVSVYRANGSFLKSSNTSARSAEIAGLPLCVPLLVGVQGYNLVGLGPQVNSSTFTINAAPSLPNSIRAIPVQNSKVANFLWEYDGACQANTFRVSVYTTEKTLVKMLDTNSRNAEIGELPMCVPLLVTVQGQNQFGLGSQPTGSEFTIPGSPSLPKSVRAVPLANAASVNVSWKYDGPCAPADFRVSVQKPDGPPLKFSDTHDRAVEIADLPMCVPLLAGVLARNKFGSGEQKSSSTFTIDAVPNPPSSIRTITTPNTPSATVLWEYSGVCPIVDFNVSVHKTDGQLLKSFTGTSRSAEFANLPLCLPLYVTVQGRNQLGAGLQTNGSVFTIEGIPNAPNLVSVTVTPNVTRATVSWTYDGTCTTSDFVVNVYKLGGPSLMTLNAIERSIEISPLPVCVELVVGVLGNNKIGPGPQKNSSGFSIASVPSAPKSVQATIVSNAPTVTASWDYDGACPNTNFRVSVYKPGGASLKTLESSDRRAVIDDLPTCTPLLLGVLGVNQIGSGQQTNSSTFTVDA</sequence>
<feature type="domain" description="Fibronectin type-III" evidence="1">
    <location>
        <begin position="677"/>
        <end position="764"/>
    </location>
</feature>
<evidence type="ECO:0000313" key="3">
    <source>
        <dbReference type="Proteomes" id="UP000008909"/>
    </source>
</evidence>
<dbReference type="Proteomes" id="UP000008909">
    <property type="component" value="Unassembled WGS sequence"/>
</dbReference>
<reference key="2">
    <citation type="submission" date="2011-10" db="EMBL/GenBank/DDBJ databases">
        <title>The genome and transcriptome sequence of Clonorchis sinensis provide insights into the carcinogenic liver fluke.</title>
        <authorList>
            <person name="Wang X."/>
            <person name="Huang Y."/>
            <person name="Chen W."/>
            <person name="Liu H."/>
            <person name="Guo L."/>
            <person name="Chen Y."/>
            <person name="Luo F."/>
            <person name="Zhou W."/>
            <person name="Sun J."/>
            <person name="Mao Q."/>
            <person name="Liang P."/>
            <person name="Zhou C."/>
            <person name="Tian Y."/>
            <person name="Men J."/>
            <person name="Lv X."/>
            <person name="Huang L."/>
            <person name="Zhou J."/>
            <person name="Hu Y."/>
            <person name="Li R."/>
            <person name="Zhang F."/>
            <person name="Lei H."/>
            <person name="Li X."/>
            <person name="Hu X."/>
            <person name="Liang C."/>
            <person name="Xu J."/>
            <person name="Wu Z."/>
            <person name="Yu X."/>
        </authorList>
    </citation>
    <scope>NUCLEOTIDE SEQUENCE</scope>
    <source>
        <strain>Henan</strain>
    </source>
</reference>
<protein>
    <submittedName>
        <fullName evidence="2">Titin</fullName>
    </submittedName>
</protein>
<dbReference type="InterPro" id="IPR013783">
    <property type="entry name" value="Ig-like_fold"/>
</dbReference>
<dbReference type="SUPFAM" id="SSF49265">
    <property type="entry name" value="Fibronectin type III"/>
    <property type="match status" value="7"/>
</dbReference>
<dbReference type="PROSITE" id="PS50853">
    <property type="entry name" value="FN3"/>
    <property type="match status" value="7"/>
</dbReference>
<evidence type="ECO:0000313" key="2">
    <source>
        <dbReference type="EMBL" id="GAA53511.1"/>
    </source>
</evidence>
<feature type="domain" description="Fibronectin type-III" evidence="1">
    <location>
        <begin position="109"/>
        <end position="201"/>
    </location>
</feature>
<evidence type="ECO:0000259" key="1">
    <source>
        <dbReference type="PROSITE" id="PS50853"/>
    </source>
</evidence>
<organism evidence="2 3">
    <name type="scientific">Clonorchis sinensis</name>
    <name type="common">Chinese liver fluke</name>
    <dbReference type="NCBI Taxonomy" id="79923"/>
    <lineage>
        <taxon>Eukaryota</taxon>
        <taxon>Metazoa</taxon>
        <taxon>Spiralia</taxon>
        <taxon>Lophotrochozoa</taxon>
        <taxon>Platyhelminthes</taxon>
        <taxon>Trematoda</taxon>
        <taxon>Digenea</taxon>
        <taxon>Opisthorchiida</taxon>
        <taxon>Opisthorchiata</taxon>
        <taxon>Opisthorchiidae</taxon>
        <taxon>Clonorchis</taxon>
    </lineage>
</organism>
<feature type="domain" description="Fibronectin type-III" evidence="1">
    <location>
        <begin position="898"/>
        <end position="987"/>
    </location>
</feature>
<accession>G7YKM9</accession>
<dbReference type="InterPro" id="IPR003961">
    <property type="entry name" value="FN3_dom"/>
</dbReference>